<comment type="caution">
    <text evidence="5">The sequence shown here is derived from an EMBL/GenBank/DDBJ whole genome shotgun (WGS) entry which is preliminary data.</text>
</comment>
<dbReference type="PANTHER" id="PTHR35936">
    <property type="entry name" value="MEMBRANE-BOUND LYTIC MUREIN TRANSGLYCOSYLASE F"/>
    <property type="match status" value="1"/>
</dbReference>
<reference evidence="5 6" key="1">
    <citation type="submission" date="2023-08" db="EMBL/GenBank/DDBJ databases">
        <authorList>
            <person name="Joshi A."/>
            <person name="Thite S."/>
        </authorList>
    </citation>
    <scope>NUCLEOTIDE SEQUENCE [LARGE SCALE GENOMIC DNA]</scope>
    <source>
        <strain evidence="5 6">AC40</strain>
    </source>
</reference>
<dbReference type="Gene3D" id="3.40.190.10">
    <property type="entry name" value="Periplasmic binding protein-like II"/>
    <property type="match status" value="2"/>
</dbReference>
<dbReference type="SUPFAM" id="SSF53850">
    <property type="entry name" value="Periplasmic binding protein-like II"/>
    <property type="match status" value="1"/>
</dbReference>
<keyword evidence="6" id="KW-1185">Reference proteome</keyword>
<evidence type="ECO:0000256" key="1">
    <source>
        <dbReference type="ARBA" id="ARBA00010333"/>
    </source>
</evidence>
<name>A0ABT9GW66_9GAMM</name>
<dbReference type="RefSeq" id="WP_305892554.1">
    <property type="nucleotide sequence ID" value="NZ_JAUZVZ010000004.1"/>
</dbReference>
<sequence length="258" mass="29195">MKSTTKLCVSLLIAVCCNLLADPPAEKGMLLVALGADKPPFVVSNDQQISGLEVDIFREAMAGSGYVIEFVVLPFHQLNRALVNFSDLDVAAGIGTEFLPELHYVEEFSYYQNIAVSKVSSKAQLEQIADLRNYSVVSWQGASQPDTPLGQVFHHLYGTDNHPNQGYQELSQYNQNAMFWLGRTEVVIVDRAIFSWYRRLLSHTMDTTAEVRFHPLFPQRQYTKAAFRDAELAQVFAKGLEQLKSSGRYQQLYEQYLK</sequence>
<evidence type="ECO:0000256" key="3">
    <source>
        <dbReference type="SAM" id="SignalP"/>
    </source>
</evidence>
<dbReference type="Pfam" id="PF00497">
    <property type="entry name" value="SBP_bac_3"/>
    <property type="match status" value="1"/>
</dbReference>
<dbReference type="EMBL" id="JAUZVZ010000004">
    <property type="protein sequence ID" value="MDP4535286.1"/>
    <property type="molecule type" value="Genomic_DNA"/>
</dbReference>
<comment type="similarity">
    <text evidence="1">Belongs to the bacterial solute-binding protein 3 family.</text>
</comment>
<evidence type="ECO:0000313" key="5">
    <source>
        <dbReference type="EMBL" id="MDP4535286.1"/>
    </source>
</evidence>
<evidence type="ECO:0000259" key="4">
    <source>
        <dbReference type="Pfam" id="PF00497"/>
    </source>
</evidence>
<feature type="chain" id="PRO_5046116639" evidence="3">
    <location>
        <begin position="22"/>
        <end position="258"/>
    </location>
</feature>
<evidence type="ECO:0000256" key="2">
    <source>
        <dbReference type="ARBA" id="ARBA00022729"/>
    </source>
</evidence>
<proteinExistence type="inferred from homology"/>
<evidence type="ECO:0000313" key="6">
    <source>
        <dbReference type="Proteomes" id="UP001231616"/>
    </source>
</evidence>
<feature type="signal peptide" evidence="3">
    <location>
        <begin position="1"/>
        <end position="21"/>
    </location>
</feature>
<dbReference type="InterPro" id="IPR001638">
    <property type="entry name" value="Solute-binding_3/MltF_N"/>
</dbReference>
<accession>A0ABT9GW66</accession>
<dbReference type="Proteomes" id="UP001231616">
    <property type="component" value="Unassembled WGS sequence"/>
</dbReference>
<organism evidence="5 6">
    <name type="scientific">Alkalimonas collagenimarina</name>
    <dbReference type="NCBI Taxonomy" id="400390"/>
    <lineage>
        <taxon>Bacteria</taxon>
        <taxon>Pseudomonadati</taxon>
        <taxon>Pseudomonadota</taxon>
        <taxon>Gammaproteobacteria</taxon>
        <taxon>Alkalimonas</taxon>
    </lineage>
</organism>
<feature type="domain" description="Solute-binding protein family 3/N-terminal" evidence="4">
    <location>
        <begin position="31"/>
        <end position="257"/>
    </location>
</feature>
<gene>
    <name evidence="5" type="ORF">Q3O60_03670</name>
</gene>
<protein>
    <submittedName>
        <fullName evidence="5">Transporter substrate-binding domain-containing protein</fullName>
    </submittedName>
</protein>
<dbReference type="PANTHER" id="PTHR35936:SF19">
    <property type="entry name" value="AMINO-ACID-BINDING PROTEIN YXEM-RELATED"/>
    <property type="match status" value="1"/>
</dbReference>
<keyword evidence="2 3" id="KW-0732">Signal</keyword>